<organism evidence="14 15">
    <name type="scientific">Candidatus Phytoplasma melaleucae</name>
    <dbReference type="NCBI Taxonomy" id="2982630"/>
    <lineage>
        <taxon>Bacteria</taxon>
        <taxon>Bacillati</taxon>
        <taxon>Mycoplasmatota</taxon>
        <taxon>Mollicutes</taxon>
        <taxon>Acholeplasmatales</taxon>
        <taxon>Acholeplasmataceae</taxon>
        <taxon>Candidatus Phytoplasma</taxon>
    </lineage>
</organism>
<dbReference type="HAMAP" id="MF_00036_B">
    <property type="entry name" value="Ala_tRNA_synth_B"/>
    <property type="match status" value="1"/>
</dbReference>
<feature type="binding site" evidence="11">
    <location>
        <position position="648"/>
    </location>
    <ligand>
        <name>Zn(2+)</name>
        <dbReference type="ChEBI" id="CHEBI:29105"/>
    </ligand>
</feature>
<feature type="binding site" evidence="11">
    <location>
        <position position="652"/>
    </location>
    <ligand>
        <name>Zn(2+)</name>
        <dbReference type="ChEBI" id="CHEBI:29105"/>
    </ligand>
</feature>
<comment type="similarity">
    <text evidence="1 11">Belongs to the class-II aminoacyl-tRNA synthetase family.</text>
</comment>
<dbReference type="SUPFAM" id="SSF101353">
    <property type="entry name" value="Putative anticodon-binding domain of alanyl-tRNA synthetase (AlaRS)"/>
    <property type="match status" value="1"/>
</dbReference>
<dbReference type="InterPro" id="IPR045864">
    <property type="entry name" value="aa-tRNA-synth_II/BPL/LPL"/>
</dbReference>
<keyword evidence="11" id="KW-0862">Zinc</keyword>
<dbReference type="EMBL" id="JAOSID010000010">
    <property type="protein sequence ID" value="MDO8168253.1"/>
    <property type="molecule type" value="Genomic_DNA"/>
</dbReference>
<comment type="catalytic activity">
    <reaction evidence="10 11">
        <text>tRNA(Ala) + L-alanine + ATP = L-alanyl-tRNA(Ala) + AMP + diphosphate</text>
        <dbReference type="Rhea" id="RHEA:12540"/>
        <dbReference type="Rhea" id="RHEA-COMP:9657"/>
        <dbReference type="Rhea" id="RHEA-COMP:9923"/>
        <dbReference type="ChEBI" id="CHEBI:30616"/>
        <dbReference type="ChEBI" id="CHEBI:33019"/>
        <dbReference type="ChEBI" id="CHEBI:57972"/>
        <dbReference type="ChEBI" id="CHEBI:78442"/>
        <dbReference type="ChEBI" id="CHEBI:78497"/>
        <dbReference type="ChEBI" id="CHEBI:456215"/>
        <dbReference type="EC" id="6.1.1.7"/>
    </reaction>
</comment>
<keyword evidence="12" id="KW-0175">Coiled coil</keyword>
<evidence type="ECO:0000313" key="15">
    <source>
        <dbReference type="Proteomes" id="UP001172036"/>
    </source>
</evidence>
<dbReference type="Gene3D" id="2.40.30.130">
    <property type="match status" value="1"/>
</dbReference>
<evidence type="ECO:0000256" key="3">
    <source>
        <dbReference type="ARBA" id="ARBA00022598"/>
    </source>
</evidence>
<accession>A0ABT9DE09</accession>
<evidence type="ECO:0000256" key="6">
    <source>
        <dbReference type="ARBA" id="ARBA00022884"/>
    </source>
</evidence>
<feature type="binding site" evidence="11">
    <location>
        <position position="546"/>
    </location>
    <ligand>
        <name>Zn(2+)</name>
        <dbReference type="ChEBI" id="CHEBI:29105"/>
    </ligand>
</feature>
<keyword evidence="8 11" id="KW-0030">Aminoacyl-tRNA synthetase</keyword>
<comment type="function">
    <text evidence="9 11">Catalyzes the attachment of alanine to tRNA(Ala) in a two-step reaction: alanine is first activated by ATP to form Ala-AMP and then transferred to the acceptor end of tRNA(Ala). Also edits incorrectly charged Ser-tRNA(Ala) and Gly-tRNA(Ala) via its editing domain.</text>
</comment>
<comment type="subcellular location">
    <subcellularLocation>
        <location evidence="11">Cytoplasm</location>
    </subcellularLocation>
</comment>
<dbReference type="Pfam" id="PF01411">
    <property type="entry name" value="tRNA-synt_2c"/>
    <property type="match status" value="1"/>
</dbReference>
<dbReference type="SUPFAM" id="SSF55681">
    <property type="entry name" value="Class II aaRS and biotin synthetases"/>
    <property type="match status" value="1"/>
</dbReference>
<evidence type="ECO:0000256" key="5">
    <source>
        <dbReference type="ARBA" id="ARBA00022840"/>
    </source>
</evidence>
<dbReference type="Proteomes" id="UP001172036">
    <property type="component" value="Unassembled WGS sequence"/>
</dbReference>
<evidence type="ECO:0000256" key="12">
    <source>
        <dbReference type="SAM" id="Coils"/>
    </source>
</evidence>
<keyword evidence="3 11" id="KW-0436">Ligase</keyword>
<comment type="cofactor">
    <cofactor evidence="11">
        <name>Zn(2+)</name>
        <dbReference type="ChEBI" id="CHEBI:29105"/>
    </cofactor>
    <text evidence="11">Binds 1 zinc ion per subunit.</text>
</comment>
<dbReference type="Gene3D" id="3.30.930.10">
    <property type="entry name" value="Bira Bifunctional Protein, Domain 2"/>
    <property type="match status" value="1"/>
</dbReference>
<dbReference type="InterPro" id="IPR009000">
    <property type="entry name" value="Transl_B-barrel_sf"/>
</dbReference>
<keyword evidence="6 11" id="KW-0694">RNA-binding</keyword>
<feature type="binding site" evidence="11">
    <location>
        <position position="550"/>
    </location>
    <ligand>
        <name>Zn(2+)</name>
        <dbReference type="ChEBI" id="CHEBI:29105"/>
    </ligand>
</feature>
<protein>
    <recommendedName>
        <fullName evidence="11">Alanine--tRNA ligase</fullName>
        <ecNumber evidence="11">6.1.1.7</ecNumber>
    </recommendedName>
    <alternativeName>
        <fullName evidence="11">Alanyl-tRNA synthetase</fullName>
        <shortName evidence="11">AlaRS</shortName>
    </alternativeName>
</protein>
<keyword evidence="15" id="KW-1185">Reference proteome</keyword>
<keyword evidence="4 11" id="KW-0547">Nucleotide-binding</keyword>
<dbReference type="Gene3D" id="3.10.310.40">
    <property type="match status" value="1"/>
</dbReference>
<evidence type="ECO:0000259" key="13">
    <source>
        <dbReference type="PROSITE" id="PS50860"/>
    </source>
</evidence>
<evidence type="ECO:0000256" key="9">
    <source>
        <dbReference type="ARBA" id="ARBA00024779"/>
    </source>
</evidence>
<dbReference type="NCBIfam" id="TIGR00344">
    <property type="entry name" value="alaS"/>
    <property type="match status" value="1"/>
</dbReference>
<dbReference type="InterPro" id="IPR002318">
    <property type="entry name" value="Ala-tRNA-lgiase_IIc"/>
</dbReference>
<evidence type="ECO:0000313" key="14">
    <source>
        <dbReference type="EMBL" id="MDO8168253.1"/>
    </source>
</evidence>
<dbReference type="SUPFAM" id="SSF50447">
    <property type="entry name" value="Translation proteins"/>
    <property type="match status" value="1"/>
</dbReference>
<evidence type="ECO:0000256" key="4">
    <source>
        <dbReference type="ARBA" id="ARBA00022741"/>
    </source>
</evidence>
<dbReference type="InterPro" id="IPR012947">
    <property type="entry name" value="tRNA_SAD"/>
</dbReference>
<dbReference type="PANTHER" id="PTHR11777">
    <property type="entry name" value="ALANYL-TRNA SYNTHETASE"/>
    <property type="match status" value="1"/>
</dbReference>
<dbReference type="Gene3D" id="3.30.980.10">
    <property type="entry name" value="Threonyl-trna Synthetase, Chain A, domain 2"/>
    <property type="match status" value="1"/>
</dbReference>
<evidence type="ECO:0000256" key="10">
    <source>
        <dbReference type="ARBA" id="ARBA00048300"/>
    </source>
</evidence>
<dbReference type="CDD" id="cd00673">
    <property type="entry name" value="AlaRS_core"/>
    <property type="match status" value="1"/>
</dbReference>
<dbReference type="PROSITE" id="PS50860">
    <property type="entry name" value="AA_TRNA_LIGASE_II_ALA"/>
    <property type="match status" value="1"/>
</dbReference>
<keyword evidence="7 11" id="KW-0648">Protein biosynthesis</keyword>
<gene>
    <name evidence="11 14" type="primary">alaS</name>
    <name evidence="14" type="ORF">OC680_02045</name>
</gene>
<dbReference type="Pfam" id="PF07973">
    <property type="entry name" value="tRNA_SAD"/>
    <property type="match status" value="1"/>
</dbReference>
<keyword evidence="11" id="KW-0963">Cytoplasm</keyword>
<dbReference type="SMART" id="SM00863">
    <property type="entry name" value="tRNA_SAD"/>
    <property type="match status" value="1"/>
</dbReference>
<dbReference type="InterPro" id="IPR023033">
    <property type="entry name" value="Ala_tRNA_ligase_euk/bac"/>
</dbReference>
<reference evidence="14 15" key="1">
    <citation type="journal article" date="2023" name="Int. J. Syst. Evol. Microbiol.">
        <title>The observation of taxonomic boundaries for the 16SrII and 16SrXXV phytoplasmas using genome-based delimitation.</title>
        <authorList>
            <person name="Rodrigues Jardim B."/>
            <person name="Tran-Nguyen L.T.T."/>
            <person name="Gambley C."/>
            <person name="Al-Sadi A.M."/>
            <person name="Al-Subhi A.M."/>
            <person name="Foissac X."/>
            <person name="Salar P."/>
            <person name="Cai H."/>
            <person name="Yang J.Y."/>
            <person name="Davis R."/>
            <person name="Jones L."/>
            <person name="Rodoni B."/>
            <person name="Constable F.E."/>
        </authorList>
    </citation>
    <scope>NUCLEOTIDE SEQUENCE [LARGE SCALE GENOMIC DNA]</scope>
    <source>
        <strain evidence="14">BAWM-155c</strain>
    </source>
</reference>
<evidence type="ECO:0000256" key="1">
    <source>
        <dbReference type="ARBA" id="ARBA00008226"/>
    </source>
</evidence>
<feature type="domain" description="Alanyl-transfer RNA synthetases family profile" evidence="13">
    <location>
        <begin position="12"/>
        <end position="691"/>
    </location>
</feature>
<dbReference type="RefSeq" id="WP_304515456.1">
    <property type="nucleotide sequence ID" value="NZ_JAOSID010000010.1"/>
</dbReference>
<keyword evidence="11" id="KW-0479">Metal-binding</keyword>
<dbReference type="InterPro" id="IPR018162">
    <property type="entry name" value="Ala-tRNA-ligase_IIc_anticod-bd"/>
</dbReference>
<dbReference type="InterPro" id="IPR018164">
    <property type="entry name" value="Ala-tRNA-synth_IIc_N"/>
</dbReference>
<dbReference type="InterPro" id="IPR018163">
    <property type="entry name" value="Thr/Ala-tRNA-synth_IIc_edit"/>
</dbReference>
<evidence type="ECO:0000256" key="2">
    <source>
        <dbReference type="ARBA" id="ARBA00022555"/>
    </source>
</evidence>
<keyword evidence="2 11" id="KW-0820">tRNA-binding</keyword>
<dbReference type="GO" id="GO:0004813">
    <property type="term" value="F:alanine-tRNA ligase activity"/>
    <property type="evidence" value="ECO:0007669"/>
    <property type="project" value="UniProtKB-EC"/>
</dbReference>
<dbReference type="PRINTS" id="PR00980">
    <property type="entry name" value="TRNASYNTHALA"/>
</dbReference>
<dbReference type="InterPro" id="IPR018165">
    <property type="entry name" value="Ala-tRNA-synth_IIc_core"/>
</dbReference>
<name>A0ABT9DE09_9MOLU</name>
<evidence type="ECO:0000256" key="7">
    <source>
        <dbReference type="ARBA" id="ARBA00022917"/>
    </source>
</evidence>
<dbReference type="EC" id="6.1.1.7" evidence="11"/>
<dbReference type="PANTHER" id="PTHR11777:SF9">
    <property type="entry name" value="ALANINE--TRNA LIGASE, CYTOPLASMIC"/>
    <property type="match status" value="1"/>
</dbReference>
<proteinExistence type="inferred from homology"/>
<dbReference type="SUPFAM" id="SSF55186">
    <property type="entry name" value="ThrRS/AlaRS common domain"/>
    <property type="match status" value="1"/>
</dbReference>
<sequence length="873" mass="101342">MSKYKENIMQKITSWKIRKMWLNFFSQKKHHIVPSAPLIPDNDPTLLWVNAGIVPLKKYFNGSEPIHFRKIVNIQKCLRTSDIENVGKTSRHHTFFEMLGNFSIGDYFKKEAISLAYEFLTSKNFLALPRKKLYITYFDQDTETRDFWLKEGIHPSHLISLNNNFWKIGEGPCGPCTEIFFDRGFEYDIRDQKLITQNIENNRFIEIWNIVFSQYYCANETSLLNYRELPQKNIDTGAGLERLACILQNKQTNFETDLFFPIIQKIENLSEKYYTGNEVFKIIADHIKTLVFGIGDGVILSNTGRGYILKKILRRAFLKGEILGFKKPFLFQLVPTVGNMMSDFYPYLKTKINIIQQIIQKEEEKFLFNLQEGETKFLEMIKHQPQLSSTNFFKLYDTYGVPKEVILDYAKKNQISVETSQFESLLKKQKEASYINKKRKNLKVPIKQDFLDFKALSEFIGYKCLETQTKVIAVFDQGIVLEKTPFYAEMGGQISDEGTINNLPVTKVIKLPHGQFLHCIVNKFTKNQKVTASVNKVKRYQTSLNHTATHLLHEALRVVLTDSIQQQGSKLNDRELKFDFNYYQNLSLSELIKIENQVNSWIKQQLPVTVNSMSFAEAQKIKAQVLENTNYSDTVRVVTIQGISTQLCGGTHATNTFDLKQFAILSYDSIGSGVYRIEATTENNVTTAIKKRIESLLTRGNQMIKNIDQNKKDECNQIISSIKVDKNSYQNINDVRECLNELEKKINKYKKKNTKEKIRHIIQKAHKFIPAKTDSQMLIAIHDDNIETNMLKLLLEYLFNKLKTDFLCIYQQRNDHFIFLCKSNNSHAGNFVKRLNKIIDGKGGGNQHFGQGISTNLDKIDVLKQKWMYILYE</sequence>
<dbReference type="Gene3D" id="3.30.54.20">
    <property type="match status" value="1"/>
</dbReference>
<evidence type="ECO:0000256" key="8">
    <source>
        <dbReference type="ARBA" id="ARBA00023146"/>
    </source>
</evidence>
<dbReference type="InterPro" id="IPR050058">
    <property type="entry name" value="Ala-tRNA_ligase"/>
</dbReference>
<feature type="coiled-coil region" evidence="12">
    <location>
        <begin position="732"/>
        <end position="759"/>
    </location>
</feature>
<keyword evidence="5 11" id="KW-0067">ATP-binding</keyword>
<comment type="caution">
    <text evidence="14">The sequence shown here is derived from an EMBL/GenBank/DDBJ whole genome shotgun (WGS) entry which is preliminary data.</text>
</comment>
<comment type="domain">
    <text evidence="11">Consists of three domains; the N-terminal catalytic domain, the editing domain and the C-terminal C-Ala domain. The editing domain removes incorrectly charged amino acids, while the C-Ala domain, along with tRNA(Ala), serves as a bridge to cooperatively bring together the editing and aminoacylation centers thus stimulating deacylation of misacylated tRNAs.</text>
</comment>
<evidence type="ECO:0000256" key="11">
    <source>
        <dbReference type="HAMAP-Rule" id="MF_00036"/>
    </source>
</evidence>